<feature type="domain" description="DUF4178" evidence="1">
    <location>
        <begin position="56"/>
        <end position="200"/>
    </location>
</feature>
<dbReference type="Proteomes" id="UP000198281">
    <property type="component" value="Unassembled WGS sequence"/>
</dbReference>
<name>A0A239D1B4_9SPHN</name>
<dbReference type="AlphaFoldDB" id="A0A239D1B4"/>
<dbReference type="EMBL" id="FZOS01000003">
    <property type="protein sequence ID" value="SNS25999.1"/>
    <property type="molecule type" value="Genomic_DNA"/>
</dbReference>
<gene>
    <name evidence="2" type="ORF">SAMN06295912_103155</name>
</gene>
<dbReference type="RefSeq" id="WP_089218440.1">
    <property type="nucleotide sequence ID" value="NZ_FZOS01000003.1"/>
</dbReference>
<accession>A0A239D1B4</accession>
<dbReference type="Pfam" id="PF13785">
    <property type="entry name" value="DUF4178"/>
    <property type="match status" value="1"/>
</dbReference>
<evidence type="ECO:0000313" key="2">
    <source>
        <dbReference type="EMBL" id="SNS25999.1"/>
    </source>
</evidence>
<proteinExistence type="predicted"/>
<organism evidence="2 3">
    <name type="scientific">Edaphosphingomonas laterariae</name>
    <dbReference type="NCBI Taxonomy" id="861865"/>
    <lineage>
        <taxon>Bacteria</taxon>
        <taxon>Pseudomonadati</taxon>
        <taxon>Pseudomonadota</taxon>
        <taxon>Alphaproteobacteria</taxon>
        <taxon>Sphingomonadales</taxon>
        <taxon>Rhizorhabdaceae</taxon>
        <taxon>Edaphosphingomonas</taxon>
    </lineage>
</organism>
<evidence type="ECO:0000259" key="1">
    <source>
        <dbReference type="Pfam" id="PF13785"/>
    </source>
</evidence>
<dbReference type="InterPro" id="IPR025235">
    <property type="entry name" value="DUF4178"/>
</dbReference>
<keyword evidence="3" id="KW-1185">Reference proteome</keyword>
<reference evidence="3" key="1">
    <citation type="submission" date="2017-06" db="EMBL/GenBank/DDBJ databases">
        <authorList>
            <person name="Varghese N."/>
            <person name="Submissions S."/>
        </authorList>
    </citation>
    <scope>NUCLEOTIDE SEQUENCE [LARGE SCALE GENOMIC DNA]</scope>
    <source>
        <strain evidence="3">LNB2</strain>
    </source>
</reference>
<protein>
    <recommendedName>
        <fullName evidence="1">DUF4178 domain-containing protein</fullName>
    </recommendedName>
</protein>
<sequence>MQTVNCPNCGAEVTFRSPALPIRVCDYCHTAVMRIEDGVRAMGQIAVLPFDVSPLQIGSRGRVDGQAFDIVGRVRWGWGDGFWNEWLMLFGDGTHAWLGEAMGDFMFLREQDVGSLRSRLLKRLVQSGEAAPGEEAQEAGIAYKVVDQRIATCVGSEGELPFTAPADWLVYSVDLRSPGGECASFQRDRNQASFYVGRYVTLAELRMSGLRQIEGWAAPSYA</sequence>
<dbReference type="OrthoDB" id="228033at2"/>
<evidence type="ECO:0000313" key="3">
    <source>
        <dbReference type="Proteomes" id="UP000198281"/>
    </source>
</evidence>